<dbReference type="AlphaFoldDB" id="A0A6C2U511"/>
<dbReference type="GO" id="GO:0015074">
    <property type="term" value="P:DNA integration"/>
    <property type="evidence" value="ECO:0007669"/>
    <property type="project" value="InterPro"/>
</dbReference>
<dbReference type="PANTHER" id="PTHR10948:SF23">
    <property type="entry name" value="TRANSPOSASE INSI FOR INSERTION SEQUENCE ELEMENT IS30A-RELATED"/>
    <property type="match status" value="1"/>
</dbReference>
<feature type="region of interest" description="Disordered" evidence="2">
    <location>
        <begin position="149"/>
        <end position="186"/>
    </location>
</feature>
<evidence type="ECO:0000256" key="2">
    <source>
        <dbReference type="SAM" id="MobiDB-lite"/>
    </source>
</evidence>
<dbReference type="Gene3D" id="3.30.420.10">
    <property type="entry name" value="Ribonuclease H-like superfamily/Ribonuclease H"/>
    <property type="match status" value="1"/>
</dbReference>
<evidence type="ECO:0000259" key="3">
    <source>
        <dbReference type="PROSITE" id="PS50994"/>
    </source>
</evidence>
<feature type="compositionally biased region" description="Basic residues" evidence="2">
    <location>
        <begin position="156"/>
        <end position="169"/>
    </location>
</feature>
<reference evidence="5 6" key="1">
    <citation type="submission" date="2019-04" db="EMBL/GenBank/DDBJ databases">
        <authorList>
            <person name="Van Vliet M D."/>
        </authorList>
    </citation>
    <scope>NUCLEOTIDE SEQUENCE [LARGE SCALE GENOMIC DNA]</scope>
    <source>
        <strain evidence="5 6">F1</strain>
    </source>
</reference>
<dbReference type="RefSeq" id="WP_136080406.1">
    <property type="nucleotide sequence ID" value="NZ_CAAHFG010000002.1"/>
</dbReference>
<dbReference type="InterPro" id="IPR012337">
    <property type="entry name" value="RNaseH-like_sf"/>
</dbReference>
<dbReference type="GO" id="GO:0032196">
    <property type="term" value="P:transposition"/>
    <property type="evidence" value="ECO:0007669"/>
    <property type="project" value="TreeGrafter"/>
</dbReference>
<dbReference type="InterPro" id="IPR025246">
    <property type="entry name" value="IS30-like_HTH"/>
</dbReference>
<dbReference type="InterPro" id="IPR053392">
    <property type="entry name" value="Transposase_IS30-like"/>
</dbReference>
<evidence type="ECO:0000313" key="6">
    <source>
        <dbReference type="Proteomes" id="UP000366872"/>
    </source>
</evidence>
<dbReference type="GO" id="GO:0006310">
    <property type="term" value="P:DNA recombination"/>
    <property type="evidence" value="ECO:0007669"/>
    <property type="project" value="UniProtKB-KW"/>
</dbReference>
<dbReference type="GO" id="GO:0003676">
    <property type="term" value="F:nucleic acid binding"/>
    <property type="evidence" value="ECO:0007669"/>
    <property type="project" value="InterPro"/>
</dbReference>
<name>A0A6C2U511_PONDE</name>
<dbReference type="GO" id="GO:0005829">
    <property type="term" value="C:cytosol"/>
    <property type="evidence" value="ECO:0007669"/>
    <property type="project" value="TreeGrafter"/>
</dbReference>
<dbReference type="EMBL" id="CAAHFG010000002">
    <property type="protein sequence ID" value="VGO14985.1"/>
    <property type="molecule type" value="Genomic_DNA"/>
</dbReference>
<dbReference type="InterPro" id="IPR051917">
    <property type="entry name" value="Transposase-Integrase"/>
</dbReference>
<dbReference type="InterPro" id="IPR001584">
    <property type="entry name" value="Integrase_cat-core"/>
</dbReference>
<evidence type="ECO:0000313" key="5">
    <source>
        <dbReference type="EMBL" id="VGO14985.1"/>
    </source>
</evidence>
<dbReference type="Proteomes" id="UP000366872">
    <property type="component" value="Unassembled WGS sequence"/>
</dbReference>
<dbReference type="PROSITE" id="PS50994">
    <property type="entry name" value="INTEGRASE"/>
    <property type="match status" value="1"/>
</dbReference>
<dbReference type="GO" id="GO:0004803">
    <property type="term" value="F:transposase activity"/>
    <property type="evidence" value="ECO:0007669"/>
    <property type="project" value="TreeGrafter"/>
</dbReference>
<dbReference type="Pfam" id="PF13936">
    <property type="entry name" value="HTH_38"/>
    <property type="match status" value="1"/>
</dbReference>
<accession>A0A6C2U511</accession>
<feature type="compositionally biased region" description="Basic and acidic residues" evidence="2">
    <location>
        <begin position="177"/>
        <end position="186"/>
    </location>
</feature>
<keyword evidence="6" id="KW-1185">Reference proteome</keyword>
<evidence type="ECO:0000313" key="4">
    <source>
        <dbReference type="EMBL" id="VGO14780.1"/>
    </source>
</evidence>
<evidence type="ECO:0000256" key="1">
    <source>
        <dbReference type="ARBA" id="ARBA00023172"/>
    </source>
</evidence>
<dbReference type="PANTHER" id="PTHR10948">
    <property type="entry name" value="TRANSPOSASE"/>
    <property type="match status" value="1"/>
</dbReference>
<dbReference type="InterPro" id="IPR036397">
    <property type="entry name" value="RNaseH_sf"/>
</dbReference>
<gene>
    <name evidence="4" type="ORF">PDESU_03349</name>
    <name evidence="5" type="ORF">PDESU_03565</name>
</gene>
<protein>
    <recommendedName>
        <fullName evidence="3">Integrase catalytic domain-containing protein</fullName>
    </recommendedName>
</protein>
<keyword evidence="1" id="KW-0233">DNA recombination</keyword>
<sequence length="353" mass="40215">MEQNKGNIPSRKGKHLNRNERILIEGFLKAGMAKSKIASQLSRDRRTIDREIKQGQVEHLNSDLTTQWVYNADRAQDVHDLNATAKGPAVKLKANSAAVEFIRCHIVIRKWSPEVVAARMKQKGMDEAVCAKTIYNHIDKGEIPGVSNESLWEKRSRGKTHKSLRRQAKRGTPQGRSIDDRPEEVTSREACGHWEIDLVVGGKGTGKAALLTLVERKTRKLIIRKIKDKTQASVLRAVNGIERSMGKEAFRVMFTSITADNGSEFLDYVALEQSVKTRTPRTYIYYAHPYSSWERGSNENANRIIRRFIPKGCDIGKFTNTDIRRIEEWINRYPRKILNFKTAEELFALEVAA</sequence>
<dbReference type="Pfam" id="PF00665">
    <property type="entry name" value="rve"/>
    <property type="match status" value="1"/>
</dbReference>
<dbReference type="SUPFAM" id="SSF53098">
    <property type="entry name" value="Ribonuclease H-like"/>
    <property type="match status" value="1"/>
</dbReference>
<dbReference type="EMBL" id="CAAHFG010000002">
    <property type="protein sequence ID" value="VGO14780.1"/>
    <property type="molecule type" value="Genomic_DNA"/>
</dbReference>
<dbReference type="NCBIfam" id="NF033563">
    <property type="entry name" value="transpos_IS30"/>
    <property type="match status" value="1"/>
</dbReference>
<proteinExistence type="predicted"/>
<organism evidence="5 6">
    <name type="scientific">Pontiella desulfatans</name>
    <dbReference type="NCBI Taxonomy" id="2750659"/>
    <lineage>
        <taxon>Bacteria</taxon>
        <taxon>Pseudomonadati</taxon>
        <taxon>Kiritimatiellota</taxon>
        <taxon>Kiritimatiellia</taxon>
        <taxon>Kiritimatiellales</taxon>
        <taxon>Pontiellaceae</taxon>
        <taxon>Pontiella</taxon>
    </lineage>
</organism>
<feature type="domain" description="Integrase catalytic" evidence="3">
    <location>
        <begin position="178"/>
        <end position="351"/>
    </location>
</feature>